<feature type="domain" description="2TM" evidence="2">
    <location>
        <begin position="15"/>
        <end position="89"/>
    </location>
</feature>
<sequence length="92" mass="11042">MTEQTPEERPDPRAEALARLKKRRDFYQHVLVYVLMNGFLVLIWWLVLAPGFFWPAFPLGFWGVGLALHAWDTFTPARISEERIRREMNRRR</sequence>
<protein>
    <submittedName>
        <fullName evidence="3">2TM domain-containing protein</fullName>
    </submittedName>
</protein>
<dbReference type="EMBL" id="FORP01000001">
    <property type="protein sequence ID" value="SFI78328.1"/>
    <property type="molecule type" value="Genomic_DNA"/>
</dbReference>
<dbReference type="Pfam" id="PF13239">
    <property type="entry name" value="2TM"/>
    <property type="match status" value="1"/>
</dbReference>
<name>A0A1I3L133_9PSEU</name>
<proteinExistence type="predicted"/>
<dbReference type="OrthoDB" id="5145586at2"/>
<evidence type="ECO:0000256" key="1">
    <source>
        <dbReference type="SAM" id="Phobius"/>
    </source>
</evidence>
<keyword evidence="4" id="KW-1185">Reference proteome</keyword>
<keyword evidence="1" id="KW-1133">Transmembrane helix</keyword>
<feature type="transmembrane region" description="Helical" evidence="1">
    <location>
        <begin position="26"/>
        <end position="46"/>
    </location>
</feature>
<evidence type="ECO:0000259" key="2">
    <source>
        <dbReference type="Pfam" id="PF13239"/>
    </source>
</evidence>
<accession>A0A1I3L133</accession>
<gene>
    <name evidence="3" type="ORF">SAMN05421835_101771</name>
</gene>
<evidence type="ECO:0000313" key="3">
    <source>
        <dbReference type="EMBL" id="SFI78328.1"/>
    </source>
</evidence>
<dbReference type="AlphaFoldDB" id="A0A1I3L133"/>
<dbReference type="InterPro" id="IPR025698">
    <property type="entry name" value="2TM_dom"/>
</dbReference>
<dbReference type="RefSeq" id="WP_091504217.1">
    <property type="nucleotide sequence ID" value="NZ_CBDQZW010000002.1"/>
</dbReference>
<feature type="transmembrane region" description="Helical" evidence="1">
    <location>
        <begin position="52"/>
        <end position="71"/>
    </location>
</feature>
<organism evidence="3 4">
    <name type="scientific">Amycolatopsis sacchari</name>
    <dbReference type="NCBI Taxonomy" id="115433"/>
    <lineage>
        <taxon>Bacteria</taxon>
        <taxon>Bacillati</taxon>
        <taxon>Actinomycetota</taxon>
        <taxon>Actinomycetes</taxon>
        <taxon>Pseudonocardiales</taxon>
        <taxon>Pseudonocardiaceae</taxon>
        <taxon>Amycolatopsis</taxon>
    </lineage>
</organism>
<dbReference type="Proteomes" id="UP000199025">
    <property type="component" value="Unassembled WGS sequence"/>
</dbReference>
<dbReference type="STRING" id="115433.SAMN05421835_101771"/>
<keyword evidence="1" id="KW-0472">Membrane</keyword>
<evidence type="ECO:0000313" key="4">
    <source>
        <dbReference type="Proteomes" id="UP000199025"/>
    </source>
</evidence>
<keyword evidence="1" id="KW-0812">Transmembrane</keyword>
<reference evidence="3 4" key="1">
    <citation type="submission" date="2016-10" db="EMBL/GenBank/DDBJ databases">
        <authorList>
            <person name="de Groot N.N."/>
        </authorList>
    </citation>
    <scope>NUCLEOTIDE SEQUENCE [LARGE SCALE GENOMIC DNA]</scope>
    <source>
        <strain evidence="3 4">DSM 44468</strain>
    </source>
</reference>